<evidence type="ECO:0000256" key="2">
    <source>
        <dbReference type="ARBA" id="ARBA00023002"/>
    </source>
</evidence>
<dbReference type="PRINTS" id="PR00111">
    <property type="entry name" value="ABHYDROLASE"/>
</dbReference>
<evidence type="ECO:0000259" key="4">
    <source>
        <dbReference type="Pfam" id="PF00561"/>
    </source>
</evidence>
<dbReference type="PRINTS" id="PR00412">
    <property type="entry name" value="EPOXHYDRLASE"/>
</dbReference>
<dbReference type="PANTHER" id="PTHR43433:SF4">
    <property type="entry name" value="NON-HEME CHLOROPEROXIDASE-RELATED"/>
    <property type="match status" value="1"/>
</dbReference>
<feature type="domain" description="AB hydrolase-1" evidence="4">
    <location>
        <begin position="37"/>
        <end position="276"/>
    </location>
</feature>
<dbReference type="EMBL" id="BNBC01000056">
    <property type="protein sequence ID" value="GHF09529.1"/>
    <property type="molecule type" value="Genomic_DNA"/>
</dbReference>
<evidence type="ECO:0000313" key="5">
    <source>
        <dbReference type="EMBL" id="GHF09529.1"/>
    </source>
</evidence>
<organism evidence="5 6">
    <name type="scientific">Streptomyces spiralis</name>
    <dbReference type="NCBI Taxonomy" id="66376"/>
    <lineage>
        <taxon>Bacteria</taxon>
        <taxon>Bacillati</taxon>
        <taxon>Actinomycetota</taxon>
        <taxon>Actinomycetes</taxon>
        <taxon>Kitasatosporales</taxon>
        <taxon>Streptomycetaceae</taxon>
        <taxon>Streptomyces</taxon>
    </lineage>
</organism>
<dbReference type="InterPro" id="IPR050471">
    <property type="entry name" value="AB_hydrolase"/>
</dbReference>
<comment type="similarity">
    <text evidence="3">Belongs to the AB hydrolase superfamily. Bacterial non-heme haloperoxidase / perhydrolase family.</text>
</comment>
<evidence type="ECO:0000256" key="1">
    <source>
        <dbReference type="ARBA" id="ARBA00022559"/>
    </source>
</evidence>
<keyword evidence="2" id="KW-0560">Oxidoreductase</keyword>
<dbReference type="SUPFAM" id="SSF53474">
    <property type="entry name" value="alpha/beta-Hydrolases"/>
    <property type="match status" value="1"/>
</dbReference>
<accession>A0A919AI30</accession>
<dbReference type="Gene3D" id="3.40.50.1820">
    <property type="entry name" value="alpha/beta hydrolase"/>
    <property type="match status" value="1"/>
</dbReference>
<reference evidence="5" key="1">
    <citation type="journal article" date="2014" name="Int. J. Syst. Evol. Microbiol.">
        <title>Complete genome sequence of Corynebacterium casei LMG S-19264T (=DSM 44701T), isolated from a smear-ripened cheese.</title>
        <authorList>
            <consortium name="US DOE Joint Genome Institute (JGI-PGF)"/>
            <person name="Walter F."/>
            <person name="Albersmeier A."/>
            <person name="Kalinowski J."/>
            <person name="Ruckert C."/>
        </authorList>
    </citation>
    <scope>NUCLEOTIDE SEQUENCE</scope>
    <source>
        <strain evidence="5">JCM 3302</strain>
    </source>
</reference>
<name>A0A919AI30_9ACTN</name>
<keyword evidence="1" id="KW-0575">Peroxidase</keyword>
<dbReference type="InterPro" id="IPR000073">
    <property type="entry name" value="AB_hydrolase_1"/>
</dbReference>
<dbReference type="FunFam" id="3.40.50.1820:FF:000205">
    <property type="entry name" value="Non-haem bromoperoxidase BPO-A2"/>
    <property type="match status" value="1"/>
</dbReference>
<keyword evidence="6" id="KW-1185">Reference proteome</keyword>
<dbReference type="PANTHER" id="PTHR43433">
    <property type="entry name" value="HYDROLASE, ALPHA/BETA FOLD FAMILY PROTEIN"/>
    <property type="match status" value="1"/>
</dbReference>
<dbReference type="AlphaFoldDB" id="A0A919AI30"/>
<dbReference type="InterPro" id="IPR000639">
    <property type="entry name" value="Epox_hydrolase-like"/>
</dbReference>
<reference evidence="5" key="2">
    <citation type="submission" date="2020-09" db="EMBL/GenBank/DDBJ databases">
        <authorList>
            <person name="Sun Q."/>
            <person name="Ohkuma M."/>
        </authorList>
    </citation>
    <scope>NUCLEOTIDE SEQUENCE</scope>
    <source>
        <strain evidence="5">JCM 3302</strain>
    </source>
</reference>
<protein>
    <submittedName>
        <fullName evidence="5">Arylesterase</fullName>
    </submittedName>
</protein>
<comment type="caution">
    <text evidence="5">The sequence shown here is derived from an EMBL/GenBank/DDBJ whole genome shotgun (WGS) entry which is preliminary data.</text>
</comment>
<proteinExistence type="inferred from homology"/>
<sequence length="289" mass="31998">MKRSTRRKESPMPFITVGQENSTSIDLYYEDQGTGRPVVLVHGYPLDGHSWEKQTAVLLDAGYRVITYDRRGFGRSSQPTSGYDYDTFAADLNTVMETLDLHGAVLVGFSMGTGEVARYVSTYGSSRVAKVAFLASLEPYLLKTDDNPTGAAPIEFFEGIVDMVKADRYAYYTAFYKDFYNLDETLGSRISEEAVRNSWNVSAGGGSHAAAAAPMTWFTDFREDLPKIEVPALILHGTADRILPIDSTGRPFHKALPSADYVEVEGAPHGLLWTHADEVNKALLDFLRK</sequence>
<dbReference type="InterPro" id="IPR029058">
    <property type="entry name" value="AB_hydrolase_fold"/>
</dbReference>
<evidence type="ECO:0000256" key="3">
    <source>
        <dbReference type="ARBA" id="ARBA00038128"/>
    </source>
</evidence>
<evidence type="ECO:0000313" key="6">
    <source>
        <dbReference type="Proteomes" id="UP000641386"/>
    </source>
</evidence>
<dbReference type="Pfam" id="PF00561">
    <property type="entry name" value="Abhydrolase_1"/>
    <property type="match status" value="1"/>
</dbReference>
<dbReference type="GO" id="GO:0004601">
    <property type="term" value="F:peroxidase activity"/>
    <property type="evidence" value="ECO:0007669"/>
    <property type="project" value="UniProtKB-KW"/>
</dbReference>
<dbReference type="Proteomes" id="UP000641386">
    <property type="component" value="Unassembled WGS sequence"/>
</dbReference>
<gene>
    <name evidence="5" type="ORF">GCM10014715_76650</name>
</gene>